<dbReference type="GO" id="GO:0008270">
    <property type="term" value="F:zinc ion binding"/>
    <property type="evidence" value="ECO:0007669"/>
    <property type="project" value="UniProtKB-KW"/>
</dbReference>
<evidence type="ECO:0000256" key="3">
    <source>
        <dbReference type="ARBA" id="ARBA00008212"/>
    </source>
</evidence>
<dbReference type="GO" id="GO:0000724">
    <property type="term" value="P:double-strand break repair via homologous recombination"/>
    <property type="evidence" value="ECO:0007669"/>
    <property type="project" value="InterPro"/>
</dbReference>
<evidence type="ECO:0000313" key="14">
    <source>
        <dbReference type="Proteomes" id="UP000803844"/>
    </source>
</evidence>
<evidence type="ECO:0000256" key="9">
    <source>
        <dbReference type="ARBA" id="ARBA00023242"/>
    </source>
</evidence>
<feature type="region of interest" description="Disordered" evidence="11">
    <location>
        <begin position="88"/>
        <end position="113"/>
    </location>
</feature>
<comment type="subcellular location">
    <subcellularLocation>
        <location evidence="1">Nucleus</location>
    </subcellularLocation>
</comment>
<feature type="domain" description="SP-RING-type" evidence="12">
    <location>
        <begin position="258"/>
        <end position="345"/>
    </location>
</feature>
<dbReference type="GO" id="GO:0061665">
    <property type="term" value="F:SUMO ligase activity"/>
    <property type="evidence" value="ECO:0007669"/>
    <property type="project" value="TreeGrafter"/>
</dbReference>
<keyword evidence="14" id="KW-1185">Reference proteome</keyword>
<feature type="non-terminal residue" evidence="13">
    <location>
        <position position="347"/>
    </location>
</feature>
<comment type="caution">
    <text evidence="13">The sequence shown here is derived from an EMBL/GenBank/DDBJ whole genome shotgun (WGS) entry which is preliminary data.</text>
</comment>
<dbReference type="InterPro" id="IPR004181">
    <property type="entry name" value="Znf_MIZ"/>
</dbReference>
<feature type="non-terminal residue" evidence="13">
    <location>
        <position position="1"/>
    </location>
</feature>
<dbReference type="PROSITE" id="PS51044">
    <property type="entry name" value="ZF_SP_RING"/>
    <property type="match status" value="1"/>
</dbReference>
<evidence type="ECO:0000256" key="4">
    <source>
        <dbReference type="ARBA" id="ARBA00022679"/>
    </source>
</evidence>
<evidence type="ECO:0000313" key="13">
    <source>
        <dbReference type="EMBL" id="KAF3761508.1"/>
    </source>
</evidence>
<dbReference type="GO" id="GO:0005634">
    <property type="term" value="C:nucleus"/>
    <property type="evidence" value="ECO:0007669"/>
    <property type="project" value="UniProtKB-SubCell"/>
</dbReference>
<sequence length="347" mass="39090">RLVLGASRAGSRRPQASTAADGDELPPYESPEFPLDAAGQKQLSDLANGQLNTKLNTHAKRSAELLASTVWAINDGVTSQRKQVAQARARYARRRRRANGESHDDEDDEDDAQVDELDRVVAPLTLEVEEAMREVLDIQAALQDEKEVLGNLPELVFSAQEARAQEVQEAEDAQEPEVRVASLVELYELERRRKADEYEKLGAYAKYASNNAYIDFKRQWHEGLYADDDIPVPNPHTWFEGDGRPHVGLDLGGQQDDSDADIKIAREKRSFRCPLSLVTMSEPYTCRKCNHSFQKEAIMSFIKGGNRRGISKPCPETGCSITLDDLYYDEPLLRKIKRAAEMEREDE</sequence>
<dbReference type="EMBL" id="MU032351">
    <property type="protein sequence ID" value="KAF3761508.1"/>
    <property type="molecule type" value="Genomic_DNA"/>
</dbReference>
<dbReference type="Proteomes" id="UP000803844">
    <property type="component" value="Unassembled WGS sequence"/>
</dbReference>
<gene>
    <name evidence="13" type="ORF">M406DRAFT_239998</name>
</gene>
<dbReference type="PANTHER" id="PTHR21330">
    <property type="entry name" value="E3 SUMO-PROTEIN LIGASE NSE2"/>
    <property type="match status" value="1"/>
</dbReference>
<dbReference type="PANTHER" id="PTHR21330:SF1">
    <property type="entry name" value="E3 SUMO-PROTEIN LIGASE NSE2"/>
    <property type="match status" value="1"/>
</dbReference>
<dbReference type="CDD" id="cd16651">
    <property type="entry name" value="SPL-RING_NSE2"/>
    <property type="match status" value="1"/>
</dbReference>
<evidence type="ECO:0000256" key="6">
    <source>
        <dbReference type="ARBA" id="ARBA00022771"/>
    </source>
</evidence>
<proteinExistence type="inferred from homology"/>
<keyword evidence="8" id="KW-0862">Zinc</keyword>
<evidence type="ECO:0000259" key="12">
    <source>
        <dbReference type="PROSITE" id="PS51044"/>
    </source>
</evidence>
<evidence type="ECO:0000256" key="7">
    <source>
        <dbReference type="ARBA" id="ARBA00022786"/>
    </source>
</evidence>
<evidence type="ECO:0000256" key="2">
    <source>
        <dbReference type="ARBA" id="ARBA00004718"/>
    </source>
</evidence>
<dbReference type="SUPFAM" id="SSF57850">
    <property type="entry name" value="RING/U-box"/>
    <property type="match status" value="1"/>
</dbReference>
<protein>
    <recommendedName>
        <fullName evidence="12">SP-RING-type domain-containing protein</fullName>
    </recommendedName>
</protein>
<evidence type="ECO:0000256" key="11">
    <source>
        <dbReference type="SAM" id="MobiDB-lite"/>
    </source>
</evidence>
<evidence type="ECO:0000256" key="10">
    <source>
        <dbReference type="PROSITE-ProRule" id="PRU00452"/>
    </source>
</evidence>
<feature type="region of interest" description="Disordered" evidence="11">
    <location>
        <begin position="1"/>
        <end position="35"/>
    </location>
</feature>
<dbReference type="RefSeq" id="XP_040772487.1">
    <property type="nucleotide sequence ID" value="XM_040916107.1"/>
</dbReference>
<keyword evidence="5" id="KW-0479">Metal-binding</keyword>
<accession>A0A9P5CJZ2</accession>
<keyword evidence="9" id="KW-0539">Nucleus</keyword>
<name>A0A9P5CJZ2_CRYP1</name>
<keyword evidence="4" id="KW-0808">Transferase</keyword>
<dbReference type="GO" id="GO:0030915">
    <property type="term" value="C:Smc5-Smc6 complex"/>
    <property type="evidence" value="ECO:0007669"/>
    <property type="project" value="InterPro"/>
</dbReference>
<keyword evidence="7" id="KW-0833">Ubl conjugation pathway</keyword>
<dbReference type="Pfam" id="PF11789">
    <property type="entry name" value="zf-Nse"/>
    <property type="match status" value="1"/>
</dbReference>
<dbReference type="Gene3D" id="3.30.40.10">
    <property type="entry name" value="Zinc/RING finger domain, C3HC4 (zinc finger)"/>
    <property type="match status" value="1"/>
</dbReference>
<dbReference type="AlphaFoldDB" id="A0A9P5CJZ2"/>
<comment type="pathway">
    <text evidence="2">Protein modification; protein sumoylation.</text>
</comment>
<organism evidence="13 14">
    <name type="scientific">Cryphonectria parasitica (strain ATCC 38755 / EP155)</name>
    <dbReference type="NCBI Taxonomy" id="660469"/>
    <lineage>
        <taxon>Eukaryota</taxon>
        <taxon>Fungi</taxon>
        <taxon>Dikarya</taxon>
        <taxon>Ascomycota</taxon>
        <taxon>Pezizomycotina</taxon>
        <taxon>Sordariomycetes</taxon>
        <taxon>Sordariomycetidae</taxon>
        <taxon>Diaporthales</taxon>
        <taxon>Cryphonectriaceae</taxon>
        <taxon>Cryphonectria-Endothia species complex</taxon>
        <taxon>Cryphonectria</taxon>
    </lineage>
</organism>
<feature type="compositionally biased region" description="Acidic residues" evidence="11">
    <location>
        <begin position="103"/>
        <end position="113"/>
    </location>
</feature>
<reference evidence="13" key="1">
    <citation type="journal article" date="2020" name="Phytopathology">
        <title>Genome sequence of the chestnut blight fungus Cryphonectria parasitica EP155: A fundamental resource for an archetypical invasive plant pathogen.</title>
        <authorList>
            <person name="Crouch J.A."/>
            <person name="Dawe A."/>
            <person name="Aerts A."/>
            <person name="Barry K."/>
            <person name="Churchill A.C.L."/>
            <person name="Grimwood J."/>
            <person name="Hillman B."/>
            <person name="Milgroom M.G."/>
            <person name="Pangilinan J."/>
            <person name="Smith M."/>
            <person name="Salamov A."/>
            <person name="Schmutz J."/>
            <person name="Yadav J."/>
            <person name="Grigoriev I.V."/>
            <person name="Nuss D."/>
        </authorList>
    </citation>
    <scope>NUCLEOTIDE SEQUENCE</scope>
    <source>
        <strain evidence="13">EP155</strain>
    </source>
</reference>
<dbReference type="OrthoDB" id="26899at2759"/>
<dbReference type="InterPro" id="IPR026846">
    <property type="entry name" value="Nse2(Mms21)"/>
</dbReference>
<dbReference type="GO" id="GO:0016925">
    <property type="term" value="P:protein sumoylation"/>
    <property type="evidence" value="ECO:0007669"/>
    <property type="project" value="TreeGrafter"/>
</dbReference>
<comment type="similarity">
    <text evidence="3">Belongs to the NSE2 family.</text>
</comment>
<dbReference type="GeneID" id="63833236"/>
<evidence type="ECO:0000256" key="5">
    <source>
        <dbReference type="ARBA" id="ARBA00022723"/>
    </source>
</evidence>
<evidence type="ECO:0000256" key="8">
    <source>
        <dbReference type="ARBA" id="ARBA00022833"/>
    </source>
</evidence>
<dbReference type="InterPro" id="IPR013083">
    <property type="entry name" value="Znf_RING/FYVE/PHD"/>
</dbReference>
<keyword evidence="6 10" id="KW-0863">Zinc-finger</keyword>
<evidence type="ECO:0000256" key="1">
    <source>
        <dbReference type="ARBA" id="ARBA00004123"/>
    </source>
</evidence>